<organism evidence="1 2">
    <name type="scientific">Streptomyces filamentosus</name>
    <name type="common">Streptomyces roseosporus</name>
    <dbReference type="NCBI Taxonomy" id="67294"/>
    <lineage>
        <taxon>Bacteria</taxon>
        <taxon>Bacillati</taxon>
        <taxon>Actinomycetota</taxon>
        <taxon>Actinomycetes</taxon>
        <taxon>Kitasatosporales</taxon>
        <taxon>Streptomycetaceae</taxon>
        <taxon>Streptomyces</taxon>
    </lineage>
</organism>
<evidence type="ECO:0000313" key="2">
    <source>
        <dbReference type="Proteomes" id="UP000632849"/>
    </source>
</evidence>
<protein>
    <submittedName>
        <fullName evidence="1">Uncharacterized protein</fullName>
    </submittedName>
</protein>
<name>A0A919EH88_STRFL</name>
<reference evidence="1" key="1">
    <citation type="journal article" date="2014" name="Int. J. Syst. Evol. Microbiol.">
        <title>Complete genome sequence of Corynebacterium casei LMG S-19264T (=DSM 44701T), isolated from a smear-ripened cheese.</title>
        <authorList>
            <consortium name="US DOE Joint Genome Institute (JGI-PGF)"/>
            <person name="Walter F."/>
            <person name="Albersmeier A."/>
            <person name="Kalinowski J."/>
            <person name="Ruckert C."/>
        </authorList>
    </citation>
    <scope>NUCLEOTIDE SEQUENCE</scope>
    <source>
        <strain evidence="1">JCM 4122</strain>
    </source>
</reference>
<dbReference type="EMBL" id="BNBE01000001">
    <property type="protein sequence ID" value="GHF77931.1"/>
    <property type="molecule type" value="Genomic_DNA"/>
</dbReference>
<evidence type="ECO:0000313" key="1">
    <source>
        <dbReference type="EMBL" id="GHF77931.1"/>
    </source>
</evidence>
<keyword evidence="2" id="KW-1185">Reference proteome</keyword>
<reference evidence="1" key="2">
    <citation type="submission" date="2020-09" db="EMBL/GenBank/DDBJ databases">
        <authorList>
            <person name="Sun Q."/>
            <person name="Ohkuma M."/>
        </authorList>
    </citation>
    <scope>NUCLEOTIDE SEQUENCE</scope>
    <source>
        <strain evidence="1">JCM 4122</strain>
    </source>
</reference>
<sequence>MLVRLAVGQFSGPCTGGENEEDERTELVEALIYVGDVDECQIGRVGEQPGLLGEFADGGFVERFAGLRLATRKSSGRLRDPIAYAVEHSGDRVAGLVVDDHADHVPAGHLIRHGALLIVRMVWMRFSTRA</sequence>
<accession>A0A919EH88</accession>
<dbReference type="AlphaFoldDB" id="A0A919EH88"/>
<gene>
    <name evidence="1" type="ORF">GCM10017667_01590</name>
</gene>
<proteinExistence type="predicted"/>
<dbReference type="Proteomes" id="UP000632849">
    <property type="component" value="Unassembled WGS sequence"/>
</dbReference>
<comment type="caution">
    <text evidence="1">The sequence shown here is derived from an EMBL/GenBank/DDBJ whole genome shotgun (WGS) entry which is preliminary data.</text>
</comment>